<accession>A0AAP9XWY7</accession>
<dbReference type="InterPro" id="IPR014992">
    <property type="entry name" value="DUF1842"/>
</dbReference>
<dbReference type="Proteomes" id="UP000594892">
    <property type="component" value="Chromosome 1"/>
</dbReference>
<dbReference type="AlphaFoldDB" id="A0AAP9XWY7"/>
<protein>
    <submittedName>
        <fullName evidence="2">DUF1842 domain-containing protein</fullName>
    </submittedName>
</protein>
<gene>
    <name evidence="2" type="ORF">I6H06_11450</name>
</gene>
<proteinExistence type="predicted"/>
<feature type="domain" description="DUF1842" evidence="1">
    <location>
        <begin position="17"/>
        <end position="119"/>
    </location>
</feature>
<dbReference type="EMBL" id="CP065600">
    <property type="protein sequence ID" value="QPQ90181.1"/>
    <property type="molecule type" value="Genomic_DNA"/>
</dbReference>
<evidence type="ECO:0000259" key="1">
    <source>
        <dbReference type="Pfam" id="PF08896"/>
    </source>
</evidence>
<dbReference type="Pfam" id="PF08896">
    <property type="entry name" value="DUF1842"/>
    <property type="match status" value="1"/>
</dbReference>
<sequence>MGHIMSEFHPFNHAGTFSIGTPNLAGGRRLQVFLSVPQGTNSVSGYGTLTQATNPPLHIESAFHGSVYSLGLASGQQVYALQGTAVPAIPGAPHVTELVITLDSTWSKTGKAAYKYVVGSQFEEATDQPVTVQWLLQNGERAA</sequence>
<evidence type="ECO:0000313" key="3">
    <source>
        <dbReference type="Proteomes" id="UP000594892"/>
    </source>
</evidence>
<name>A0AAP9XWY7_BURGL</name>
<evidence type="ECO:0000313" key="2">
    <source>
        <dbReference type="EMBL" id="QPQ90181.1"/>
    </source>
</evidence>
<reference evidence="2 3" key="1">
    <citation type="submission" date="2020-12" db="EMBL/GenBank/DDBJ databases">
        <title>FDA dAtabase for Regulatory Grade micrObial Sequences (FDA-ARGOS): Supporting development and validation of Infectious Disease Dx tests.</title>
        <authorList>
            <person name="Minogue T."/>
            <person name="Wolcott M."/>
            <person name="Wasieloski L."/>
            <person name="Aguilar W."/>
            <person name="Moore D."/>
            <person name="Jaissle J."/>
            <person name="Tallon L."/>
            <person name="Sadzewicz L."/>
            <person name="Zhao X."/>
            <person name="Boylan J."/>
            <person name="Ott S."/>
            <person name="Bowen H."/>
            <person name="Vavikolanu K."/>
            <person name="Mehta A."/>
            <person name="Aluvathingal J."/>
            <person name="Nadendla S."/>
            <person name="Yan Y."/>
            <person name="Sichtig H."/>
        </authorList>
    </citation>
    <scope>NUCLEOTIDE SEQUENCE [LARGE SCALE GENOMIC DNA]</scope>
    <source>
        <strain evidence="2 3">FDAARGOS_949</strain>
    </source>
</reference>
<organism evidence="2 3">
    <name type="scientific">Burkholderia glumae</name>
    <name type="common">Pseudomonas glumae</name>
    <dbReference type="NCBI Taxonomy" id="337"/>
    <lineage>
        <taxon>Bacteria</taxon>
        <taxon>Pseudomonadati</taxon>
        <taxon>Pseudomonadota</taxon>
        <taxon>Betaproteobacteria</taxon>
        <taxon>Burkholderiales</taxon>
        <taxon>Burkholderiaceae</taxon>
        <taxon>Burkholderia</taxon>
    </lineage>
</organism>